<comment type="caution">
    <text evidence="4">The sequence shown here is derived from an EMBL/GenBank/DDBJ whole genome shotgun (WGS) entry which is preliminary data.</text>
</comment>
<keyword evidence="1 2" id="KW-0732">Signal</keyword>
<feature type="signal peptide" evidence="2">
    <location>
        <begin position="1"/>
        <end position="22"/>
    </location>
</feature>
<organism evidence="4 5">
    <name type="scientific">Flavilitoribacter nigricans (strain ATCC 23147 / DSM 23189 / NBRC 102662 / NCIMB 1420 / SS-2)</name>
    <name type="common">Lewinella nigricans</name>
    <dbReference type="NCBI Taxonomy" id="1122177"/>
    <lineage>
        <taxon>Bacteria</taxon>
        <taxon>Pseudomonadati</taxon>
        <taxon>Bacteroidota</taxon>
        <taxon>Saprospiria</taxon>
        <taxon>Saprospirales</taxon>
        <taxon>Lewinellaceae</taxon>
        <taxon>Flavilitoribacter</taxon>
    </lineage>
</organism>
<sequence>MKRLTVVLTTCMIFLVSWQAQAQLKVNPQVGVNVSALDAKIGDLRTEAKAGWNAGVDFRIGEGFIYLNPGAHYYSNTARLMRDFENPDLDMWKDETTIQSVKTPINIGFNLTGNNKFLGIRAEGGFVPTFVTGVKETESYSLSIEDLNRLTWGYNLGVGVDVLFLTADLNYEIGQANFFKGVDGKNNMLTLSLGVKF</sequence>
<dbReference type="OrthoDB" id="1492760at2"/>
<dbReference type="InterPro" id="IPR027385">
    <property type="entry name" value="Beta-barrel_OMP"/>
</dbReference>
<evidence type="ECO:0000256" key="1">
    <source>
        <dbReference type="ARBA" id="ARBA00022729"/>
    </source>
</evidence>
<dbReference type="Pfam" id="PF13505">
    <property type="entry name" value="OMP_b-brl"/>
    <property type="match status" value="1"/>
</dbReference>
<name>A0A2D0ND77_FLAN2</name>
<feature type="chain" id="PRO_5012722797" description="Outer membrane protein beta-barrel domain-containing protein" evidence="2">
    <location>
        <begin position="23"/>
        <end position="197"/>
    </location>
</feature>
<dbReference type="AlphaFoldDB" id="A0A2D0ND77"/>
<proteinExistence type="predicted"/>
<dbReference type="RefSeq" id="WP_099150411.1">
    <property type="nucleotide sequence ID" value="NZ_PDUD01000018.1"/>
</dbReference>
<feature type="domain" description="Outer membrane protein beta-barrel" evidence="3">
    <location>
        <begin position="10"/>
        <end position="197"/>
    </location>
</feature>
<dbReference type="Proteomes" id="UP000223913">
    <property type="component" value="Unassembled WGS sequence"/>
</dbReference>
<protein>
    <recommendedName>
        <fullName evidence="3">Outer membrane protein beta-barrel domain-containing protein</fullName>
    </recommendedName>
</protein>
<gene>
    <name evidence="4" type="ORF">CRP01_12725</name>
</gene>
<evidence type="ECO:0000259" key="3">
    <source>
        <dbReference type="Pfam" id="PF13505"/>
    </source>
</evidence>
<keyword evidence="5" id="KW-1185">Reference proteome</keyword>
<evidence type="ECO:0000256" key="2">
    <source>
        <dbReference type="SAM" id="SignalP"/>
    </source>
</evidence>
<evidence type="ECO:0000313" key="4">
    <source>
        <dbReference type="EMBL" id="PHN06427.1"/>
    </source>
</evidence>
<reference evidence="4 5" key="1">
    <citation type="submission" date="2017-10" db="EMBL/GenBank/DDBJ databases">
        <title>The draft genome sequence of Lewinella nigricans NBRC 102662.</title>
        <authorList>
            <person name="Wang K."/>
        </authorList>
    </citation>
    <scope>NUCLEOTIDE SEQUENCE [LARGE SCALE GENOMIC DNA]</scope>
    <source>
        <strain evidence="4 5">NBRC 102662</strain>
    </source>
</reference>
<accession>A0A2D0ND77</accession>
<evidence type="ECO:0000313" key="5">
    <source>
        <dbReference type="Proteomes" id="UP000223913"/>
    </source>
</evidence>
<dbReference type="EMBL" id="PDUD01000018">
    <property type="protein sequence ID" value="PHN06427.1"/>
    <property type="molecule type" value="Genomic_DNA"/>
</dbReference>